<dbReference type="PRINTS" id="PR00502">
    <property type="entry name" value="NUDIXFAMILY"/>
</dbReference>
<evidence type="ECO:0000256" key="1">
    <source>
        <dbReference type="ARBA" id="ARBA00001946"/>
    </source>
</evidence>
<dbReference type="InterPro" id="IPR020476">
    <property type="entry name" value="Nudix_hydrolase"/>
</dbReference>
<dbReference type="GO" id="GO:0016787">
    <property type="term" value="F:hydrolase activity"/>
    <property type="evidence" value="ECO:0007669"/>
    <property type="project" value="UniProtKB-KW"/>
</dbReference>
<gene>
    <name evidence="4" type="ORF">UFOPK2761_01049</name>
</gene>
<dbReference type="Gene3D" id="3.90.79.10">
    <property type="entry name" value="Nucleoside Triphosphate Pyrophosphohydrolase"/>
    <property type="match status" value="1"/>
</dbReference>
<dbReference type="Pfam" id="PF00293">
    <property type="entry name" value="NUDIX"/>
    <property type="match status" value="1"/>
</dbReference>
<comment type="cofactor">
    <cofactor evidence="1">
        <name>Mg(2+)</name>
        <dbReference type="ChEBI" id="CHEBI:18420"/>
    </cofactor>
</comment>
<dbReference type="InterPro" id="IPR015797">
    <property type="entry name" value="NUDIX_hydrolase-like_dom_sf"/>
</dbReference>
<dbReference type="PROSITE" id="PS00893">
    <property type="entry name" value="NUDIX_BOX"/>
    <property type="match status" value="1"/>
</dbReference>
<dbReference type="AlphaFoldDB" id="A0A6J6ST41"/>
<feature type="domain" description="Nudix hydrolase" evidence="3">
    <location>
        <begin position="14"/>
        <end position="142"/>
    </location>
</feature>
<evidence type="ECO:0000256" key="2">
    <source>
        <dbReference type="ARBA" id="ARBA00022801"/>
    </source>
</evidence>
<dbReference type="PANTHER" id="PTHR43046:SF2">
    <property type="entry name" value="8-OXO-DGTP DIPHOSPHATASE-RELATED"/>
    <property type="match status" value="1"/>
</dbReference>
<dbReference type="InterPro" id="IPR000086">
    <property type="entry name" value="NUDIX_hydrolase_dom"/>
</dbReference>
<dbReference type="PROSITE" id="PS51462">
    <property type="entry name" value="NUDIX"/>
    <property type="match status" value="1"/>
</dbReference>
<dbReference type="InterPro" id="IPR020084">
    <property type="entry name" value="NUDIX_hydrolase_CS"/>
</dbReference>
<keyword evidence="2" id="KW-0378">Hydrolase</keyword>
<name>A0A6J6ST41_9ZZZZ</name>
<dbReference type="PANTHER" id="PTHR43046">
    <property type="entry name" value="GDP-MANNOSE MANNOSYL HYDROLASE"/>
    <property type="match status" value="1"/>
</dbReference>
<proteinExistence type="predicted"/>
<evidence type="ECO:0000259" key="3">
    <source>
        <dbReference type="PROSITE" id="PS51462"/>
    </source>
</evidence>
<sequence length="151" mass="16036">MSWATCERGHLHWGPRGAAGLLVAHEGAVLLQLRARWTHRGGTWAVPGGARERGESATEAALREAHEELGVQATALAVHGSHVALCGGWSYETVLARPTGAPAALGLRDRSESDGHRWVAADEVAALPLHPGFRRAWEDDASGLAAFVRQG</sequence>
<accession>A0A6J6ST41</accession>
<evidence type="ECO:0000313" key="4">
    <source>
        <dbReference type="EMBL" id="CAB4737954.1"/>
    </source>
</evidence>
<dbReference type="SUPFAM" id="SSF55811">
    <property type="entry name" value="Nudix"/>
    <property type="match status" value="1"/>
</dbReference>
<protein>
    <submittedName>
        <fullName evidence="4">Unannotated protein</fullName>
    </submittedName>
</protein>
<reference evidence="4" key="1">
    <citation type="submission" date="2020-05" db="EMBL/GenBank/DDBJ databases">
        <authorList>
            <person name="Chiriac C."/>
            <person name="Salcher M."/>
            <person name="Ghai R."/>
            <person name="Kavagutti S V."/>
        </authorList>
    </citation>
    <scope>NUCLEOTIDE SEQUENCE</scope>
</reference>
<dbReference type="EMBL" id="CAEZYQ010000006">
    <property type="protein sequence ID" value="CAB4737954.1"/>
    <property type="molecule type" value="Genomic_DNA"/>
</dbReference>
<organism evidence="4">
    <name type="scientific">freshwater metagenome</name>
    <dbReference type="NCBI Taxonomy" id="449393"/>
    <lineage>
        <taxon>unclassified sequences</taxon>
        <taxon>metagenomes</taxon>
        <taxon>ecological metagenomes</taxon>
    </lineage>
</organism>